<dbReference type="PANTHER" id="PTHR43329">
    <property type="entry name" value="EPOXIDE HYDROLASE"/>
    <property type="match status" value="1"/>
</dbReference>
<gene>
    <name evidence="4" type="ORF">B0H17DRAFT_1063642</name>
</gene>
<dbReference type="Pfam" id="PF00561">
    <property type="entry name" value="Abhydrolase_1"/>
    <property type="match status" value="1"/>
</dbReference>
<dbReference type="InterPro" id="IPR000073">
    <property type="entry name" value="AB_hydrolase_1"/>
</dbReference>
<evidence type="ECO:0000313" key="4">
    <source>
        <dbReference type="EMBL" id="KAJ7691156.1"/>
    </source>
</evidence>
<evidence type="ECO:0000256" key="2">
    <source>
        <dbReference type="ARBA" id="ARBA00038334"/>
    </source>
</evidence>
<protein>
    <submittedName>
        <fullName evidence="4">Alpha/beta-hydrolase</fullName>
    </submittedName>
</protein>
<dbReference type="Gene3D" id="3.40.50.1820">
    <property type="entry name" value="alpha/beta hydrolase"/>
    <property type="match status" value="1"/>
</dbReference>
<dbReference type="EMBL" id="JARKIE010000060">
    <property type="protein sequence ID" value="KAJ7691156.1"/>
    <property type="molecule type" value="Genomic_DNA"/>
</dbReference>
<comment type="similarity">
    <text evidence="2">Belongs to the AB hydrolase superfamily. Epoxide hydrolase family.</text>
</comment>
<accession>A0AAD7DGY9</accession>
<keyword evidence="5" id="KW-1185">Reference proteome</keyword>
<feature type="domain" description="AB hydrolase-1" evidence="3">
    <location>
        <begin position="29"/>
        <end position="310"/>
    </location>
</feature>
<evidence type="ECO:0000313" key="5">
    <source>
        <dbReference type="Proteomes" id="UP001221757"/>
    </source>
</evidence>
<organism evidence="4 5">
    <name type="scientific">Mycena rosella</name>
    <name type="common">Pink bonnet</name>
    <name type="synonym">Agaricus rosellus</name>
    <dbReference type="NCBI Taxonomy" id="1033263"/>
    <lineage>
        <taxon>Eukaryota</taxon>
        <taxon>Fungi</taxon>
        <taxon>Dikarya</taxon>
        <taxon>Basidiomycota</taxon>
        <taxon>Agaricomycotina</taxon>
        <taxon>Agaricomycetes</taxon>
        <taxon>Agaricomycetidae</taxon>
        <taxon>Agaricales</taxon>
        <taxon>Marasmiineae</taxon>
        <taxon>Mycenaceae</taxon>
        <taxon>Mycena</taxon>
    </lineage>
</organism>
<name>A0AAD7DGY9_MYCRO</name>
<sequence>MDKTLYKQVKTQRGFTYSYYYSPPAAGQPTILLAHGFPSSSYLWRQQVAFFKPLGFGLVVPDFLGYGGTDKPTDPKLYIGSALAQDVMDILDAEGIARVIAVGFDRGSYMVARIVNHHPSRVAACAFLAVGYTAPDSAHKDAIAKPGLMPQLVGYDNFAYVRFFVQPDAAEIIEKNIDSFLNLAYPETSELWRETMCVDGGARAWVENNKRNPFPAYMKPELVEHERTALLTGGLTAPLCWYKVIFDDARAVDDAALPLEAHDVTQPLLFVACTRDPICVPVIWDTNHEKYAKGPVTRREIEGDHWVLESHAAEVSCILHEWVKGLD</sequence>
<proteinExistence type="inferred from homology"/>
<dbReference type="PRINTS" id="PR00412">
    <property type="entry name" value="EPOXHYDRLASE"/>
</dbReference>
<reference evidence="4" key="1">
    <citation type="submission" date="2023-03" db="EMBL/GenBank/DDBJ databases">
        <title>Massive genome expansion in bonnet fungi (Mycena s.s.) driven by repeated elements and novel gene families across ecological guilds.</title>
        <authorList>
            <consortium name="Lawrence Berkeley National Laboratory"/>
            <person name="Harder C.B."/>
            <person name="Miyauchi S."/>
            <person name="Viragh M."/>
            <person name="Kuo A."/>
            <person name="Thoen E."/>
            <person name="Andreopoulos B."/>
            <person name="Lu D."/>
            <person name="Skrede I."/>
            <person name="Drula E."/>
            <person name="Henrissat B."/>
            <person name="Morin E."/>
            <person name="Kohler A."/>
            <person name="Barry K."/>
            <person name="LaButti K."/>
            <person name="Morin E."/>
            <person name="Salamov A."/>
            <person name="Lipzen A."/>
            <person name="Mereny Z."/>
            <person name="Hegedus B."/>
            <person name="Baldrian P."/>
            <person name="Stursova M."/>
            <person name="Weitz H."/>
            <person name="Taylor A."/>
            <person name="Grigoriev I.V."/>
            <person name="Nagy L.G."/>
            <person name="Martin F."/>
            <person name="Kauserud H."/>
        </authorList>
    </citation>
    <scope>NUCLEOTIDE SEQUENCE</scope>
    <source>
        <strain evidence="4">CBHHK067</strain>
    </source>
</reference>
<dbReference type="SUPFAM" id="SSF53474">
    <property type="entry name" value="alpha/beta-Hydrolases"/>
    <property type="match status" value="1"/>
</dbReference>
<evidence type="ECO:0000259" key="3">
    <source>
        <dbReference type="Pfam" id="PF00561"/>
    </source>
</evidence>
<comment type="caution">
    <text evidence="4">The sequence shown here is derived from an EMBL/GenBank/DDBJ whole genome shotgun (WGS) entry which is preliminary data.</text>
</comment>
<dbReference type="InterPro" id="IPR029058">
    <property type="entry name" value="AB_hydrolase_fold"/>
</dbReference>
<dbReference type="AlphaFoldDB" id="A0AAD7DGY9"/>
<dbReference type="Proteomes" id="UP001221757">
    <property type="component" value="Unassembled WGS sequence"/>
</dbReference>
<dbReference type="InterPro" id="IPR000639">
    <property type="entry name" value="Epox_hydrolase-like"/>
</dbReference>
<evidence type="ECO:0000256" key="1">
    <source>
        <dbReference type="ARBA" id="ARBA00022801"/>
    </source>
</evidence>
<dbReference type="GO" id="GO:0016787">
    <property type="term" value="F:hydrolase activity"/>
    <property type="evidence" value="ECO:0007669"/>
    <property type="project" value="UniProtKB-KW"/>
</dbReference>
<keyword evidence="1" id="KW-0378">Hydrolase</keyword>